<dbReference type="GO" id="GO:0005886">
    <property type="term" value="C:plasma membrane"/>
    <property type="evidence" value="ECO:0007669"/>
    <property type="project" value="UniProtKB-SubCell"/>
</dbReference>
<evidence type="ECO:0000256" key="3">
    <source>
        <dbReference type="ARBA" id="ARBA00022448"/>
    </source>
</evidence>
<evidence type="ECO:0000256" key="5">
    <source>
        <dbReference type="ARBA" id="ARBA00022617"/>
    </source>
</evidence>
<feature type="binding site" description="covalent" evidence="13">
    <location>
        <position position="168"/>
    </location>
    <ligand>
        <name>heme</name>
        <dbReference type="ChEBI" id="CHEBI:30413"/>
        <label>4</label>
    </ligand>
</feature>
<feature type="binding site" description="axial binding residue" evidence="14">
    <location>
        <position position="169"/>
    </location>
    <ligand>
        <name>heme</name>
        <dbReference type="ChEBI" id="CHEBI:30413"/>
        <label>4</label>
    </ligand>
    <ligandPart>
        <name>Fe</name>
        <dbReference type="ChEBI" id="CHEBI:18248"/>
    </ligandPart>
</feature>
<comment type="cofactor">
    <cofactor evidence="13">
        <name>heme</name>
        <dbReference type="ChEBI" id="CHEBI:30413"/>
    </cofactor>
    <text evidence="13">Binds 4 heme groups per subunit.</text>
</comment>
<feature type="binding site" description="covalent" evidence="13">
    <location>
        <position position="42"/>
    </location>
    <ligand>
        <name>heme</name>
        <dbReference type="ChEBI" id="CHEBI:30413"/>
        <label>1</label>
    </ligand>
</feature>
<evidence type="ECO:0000256" key="2">
    <source>
        <dbReference type="ARBA" id="ARBA00007395"/>
    </source>
</evidence>
<dbReference type="GO" id="GO:0009061">
    <property type="term" value="P:anaerobic respiration"/>
    <property type="evidence" value="ECO:0007669"/>
    <property type="project" value="TreeGrafter"/>
</dbReference>
<gene>
    <name evidence="16" type="ORF">AAIA72_14400</name>
</gene>
<dbReference type="RefSeq" id="WP_369600992.1">
    <property type="nucleotide sequence ID" value="NZ_CP154858.1"/>
</dbReference>
<evidence type="ECO:0000256" key="4">
    <source>
        <dbReference type="ARBA" id="ARBA00022475"/>
    </source>
</evidence>
<feature type="domain" description="NapC/NirT cytochrome c N-terminal" evidence="15">
    <location>
        <begin position="8"/>
        <end position="176"/>
    </location>
</feature>
<keyword evidence="11" id="KW-0472">Membrane</keyword>
<protein>
    <recommendedName>
        <fullName evidence="12">Cytochrome c-type protein</fullName>
    </recommendedName>
</protein>
<evidence type="ECO:0000256" key="13">
    <source>
        <dbReference type="PIRSR" id="PIRSR000013-1"/>
    </source>
</evidence>
<keyword evidence="3 12" id="KW-0813">Transport</keyword>
<dbReference type="GO" id="GO:0019333">
    <property type="term" value="P:denitrification pathway"/>
    <property type="evidence" value="ECO:0007669"/>
    <property type="project" value="InterPro"/>
</dbReference>
<sequence>MSRRLKTFLSVLPLLIVGVLAGHFLTIGQEAFNEATATTEFCGLCHASIVESETFKTSNHRMNRFGVTAECGQCHTREGFYLETWDHVSSGIRSLVLGIAKGHLTDPELQDTLGEEMAHNARDWFVSVDSAPCKRCHNDPSGYPMSGRPGVAREHEKAKRQGISCIGCHYNLVHEAQPVRPEFKAANTLKDDH</sequence>
<feature type="binding site" description="covalent" evidence="13">
    <location>
        <position position="74"/>
    </location>
    <ligand>
        <name>heme</name>
        <dbReference type="ChEBI" id="CHEBI:30413"/>
        <label>2</label>
    </ligand>
</feature>
<dbReference type="Gene3D" id="1.10.3820.10">
    <property type="entry name" value="Di-heme elbow motif domain"/>
    <property type="match status" value="1"/>
</dbReference>
<dbReference type="KEGG" id="tcd:AAIA72_14400"/>
<evidence type="ECO:0000256" key="14">
    <source>
        <dbReference type="PIRSR" id="PIRSR000013-2"/>
    </source>
</evidence>
<evidence type="ECO:0000313" key="16">
    <source>
        <dbReference type="EMBL" id="XDT71971.1"/>
    </source>
</evidence>
<evidence type="ECO:0000256" key="10">
    <source>
        <dbReference type="ARBA" id="ARBA00023004"/>
    </source>
</evidence>
<feature type="binding site" description="axial binding residue" evidence="14">
    <location>
        <position position="174"/>
    </location>
    <ligand>
        <name>heme</name>
        <dbReference type="ChEBI" id="CHEBI:30413"/>
        <label>2</label>
    </ligand>
    <ligandPart>
        <name>Fe</name>
        <dbReference type="ChEBI" id="CHEBI:18248"/>
    </ligandPart>
</feature>
<feature type="binding site" description="covalent" evidence="13">
    <location>
        <position position="136"/>
    </location>
    <ligand>
        <name>heme</name>
        <dbReference type="ChEBI" id="CHEBI:30413"/>
        <label>4</label>
    </ligand>
</feature>
<feature type="binding site" description="covalent" evidence="13">
    <location>
        <position position="165"/>
    </location>
    <ligand>
        <name>heme</name>
        <dbReference type="ChEBI" id="CHEBI:30413"/>
        <label>4</label>
    </ligand>
</feature>
<keyword evidence="10 12" id="KW-0408">Iron</keyword>
<evidence type="ECO:0000256" key="9">
    <source>
        <dbReference type="ARBA" id="ARBA00022989"/>
    </source>
</evidence>
<evidence type="ECO:0000259" key="15">
    <source>
        <dbReference type="Pfam" id="PF03264"/>
    </source>
</evidence>
<keyword evidence="4" id="KW-1003">Cell membrane</keyword>
<organism evidence="16">
    <name type="scientific">Thermohahella caldifontis</name>
    <dbReference type="NCBI Taxonomy" id="3142973"/>
    <lineage>
        <taxon>Bacteria</taxon>
        <taxon>Pseudomonadati</taxon>
        <taxon>Pseudomonadota</taxon>
        <taxon>Gammaproteobacteria</taxon>
        <taxon>Oceanospirillales</taxon>
        <taxon>Hahellaceae</taxon>
        <taxon>Thermohahella</taxon>
    </lineage>
</organism>
<dbReference type="SUPFAM" id="SSF48695">
    <property type="entry name" value="Multiheme cytochromes"/>
    <property type="match status" value="1"/>
</dbReference>
<dbReference type="InterPro" id="IPR051174">
    <property type="entry name" value="Cytochrome_c-type_ET"/>
</dbReference>
<dbReference type="InterPro" id="IPR038266">
    <property type="entry name" value="NapC/NirT_cytc_sf"/>
</dbReference>
<feature type="binding site" description="covalent" evidence="13">
    <location>
        <position position="71"/>
    </location>
    <ligand>
        <name>heme</name>
        <dbReference type="ChEBI" id="CHEBI:30413"/>
        <label>2</label>
    </ligand>
</feature>
<keyword evidence="6" id="KW-0812">Transmembrane</keyword>
<dbReference type="PIRSF" id="PIRSF000013">
    <property type="entry name" value="4_hem_cytochrm_NapC"/>
    <property type="match status" value="1"/>
</dbReference>
<accession>A0AB39UW38</accession>
<keyword evidence="9" id="KW-1133">Transmembrane helix</keyword>
<reference evidence="16" key="1">
    <citation type="submission" date="2024-05" db="EMBL/GenBank/DDBJ databases">
        <title>Genome sequencing of novel strain.</title>
        <authorList>
            <person name="Ganbat D."/>
            <person name="Ganbat S."/>
            <person name="Lee S.-J."/>
        </authorList>
    </citation>
    <scope>NUCLEOTIDE SEQUENCE</scope>
    <source>
        <strain evidence="16">SMD15-11</strain>
    </source>
</reference>
<feature type="binding site" description="axial binding residue" evidence="14">
    <location>
        <position position="137"/>
    </location>
    <ligand>
        <name>heme</name>
        <dbReference type="ChEBI" id="CHEBI:30413"/>
        <label>3</label>
    </ligand>
    <ligandPart>
        <name>Fe</name>
        <dbReference type="ChEBI" id="CHEBI:18248"/>
    </ligandPart>
</feature>
<keyword evidence="5 12" id="KW-0349">Heme</keyword>
<dbReference type="InterPro" id="IPR024717">
    <property type="entry name" value="NapC/NirT/NrfH"/>
</dbReference>
<feature type="binding site" description="axial binding residue" evidence="14">
    <location>
        <position position="75"/>
    </location>
    <ligand>
        <name>heme</name>
        <dbReference type="ChEBI" id="CHEBI:30413"/>
        <label>2</label>
    </ligand>
    <ligandPart>
        <name>Fe</name>
        <dbReference type="ChEBI" id="CHEBI:18248"/>
    </ligandPart>
</feature>
<dbReference type="Pfam" id="PF03264">
    <property type="entry name" value="Cytochrom_NNT"/>
    <property type="match status" value="1"/>
</dbReference>
<proteinExistence type="inferred from homology"/>
<keyword evidence="7 12" id="KW-0479">Metal-binding</keyword>
<dbReference type="AlphaFoldDB" id="A0AB39UW38"/>
<dbReference type="EMBL" id="CP154858">
    <property type="protein sequence ID" value="XDT71971.1"/>
    <property type="molecule type" value="Genomic_DNA"/>
</dbReference>
<evidence type="ECO:0000256" key="8">
    <source>
        <dbReference type="ARBA" id="ARBA00022982"/>
    </source>
</evidence>
<dbReference type="GO" id="GO:0020037">
    <property type="term" value="F:heme binding"/>
    <property type="evidence" value="ECO:0007669"/>
    <property type="project" value="InterPro"/>
</dbReference>
<comment type="subcellular location">
    <subcellularLocation>
        <location evidence="1">Cell membrane</location>
        <topology evidence="1">Single-pass membrane protein</topology>
    </subcellularLocation>
</comment>
<dbReference type="PANTHER" id="PTHR30333:SF1">
    <property type="entry name" value="CYTOCHROME C-TYPE PROTEIN NAPC"/>
    <property type="match status" value="1"/>
</dbReference>
<dbReference type="PANTHER" id="PTHR30333">
    <property type="entry name" value="CYTOCHROME C-TYPE PROTEIN"/>
    <property type="match status" value="1"/>
</dbReference>
<evidence type="ECO:0000256" key="7">
    <source>
        <dbReference type="ARBA" id="ARBA00022723"/>
    </source>
</evidence>
<dbReference type="GO" id="GO:0046872">
    <property type="term" value="F:metal ion binding"/>
    <property type="evidence" value="ECO:0007669"/>
    <property type="project" value="UniProtKB-KW"/>
</dbReference>
<dbReference type="InterPro" id="IPR005126">
    <property type="entry name" value="NapC/NirT_cyt_c_N"/>
</dbReference>
<comment type="PTM">
    <text evidence="12">Binds 4 heme groups per subunit.</text>
</comment>
<dbReference type="GO" id="GO:0009055">
    <property type="term" value="F:electron transfer activity"/>
    <property type="evidence" value="ECO:0007669"/>
    <property type="project" value="TreeGrafter"/>
</dbReference>
<evidence type="ECO:0000256" key="11">
    <source>
        <dbReference type="ARBA" id="ARBA00023136"/>
    </source>
</evidence>
<comment type="similarity">
    <text evidence="2">Belongs to the NapC/NirT/NrfH family.</text>
</comment>
<evidence type="ECO:0000256" key="6">
    <source>
        <dbReference type="ARBA" id="ARBA00022692"/>
    </source>
</evidence>
<evidence type="ECO:0000256" key="1">
    <source>
        <dbReference type="ARBA" id="ARBA00004162"/>
    </source>
</evidence>
<dbReference type="InterPro" id="IPR036280">
    <property type="entry name" value="Multihaem_cyt_sf"/>
</dbReference>
<keyword evidence="8 12" id="KW-0249">Electron transport</keyword>
<feature type="binding site" description="covalent" evidence="13">
    <location>
        <position position="45"/>
    </location>
    <ligand>
        <name>heme</name>
        <dbReference type="ChEBI" id="CHEBI:30413"/>
        <label>1</label>
    </ligand>
</feature>
<evidence type="ECO:0000256" key="12">
    <source>
        <dbReference type="PIRNR" id="PIRNR000013"/>
    </source>
</evidence>
<feature type="binding site" description="covalent" evidence="13">
    <location>
        <position position="133"/>
    </location>
    <ligand>
        <name>heme</name>
        <dbReference type="ChEBI" id="CHEBI:30413"/>
        <label>3</label>
    </ligand>
</feature>
<name>A0AB39UW38_9GAMM</name>